<dbReference type="WBParaSite" id="TCONS_00005085.p1">
    <property type="protein sequence ID" value="TCONS_00005085.p1"/>
    <property type="gene ID" value="XLOC_003420"/>
</dbReference>
<dbReference type="GO" id="GO:0030154">
    <property type="term" value="P:cell differentiation"/>
    <property type="evidence" value="ECO:0007669"/>
    <property type="project" value="TreeGrafter"/>
</dbReference>
<dbReference type="GO" id="GO:0005829">
    <property type="term" value="C:cytosol"/>
    <property type="evidence" value="ECO:0007669"/>
    <property type="project" value="TreeGrafter"/>
</dbReference>
<dbReference type="Pfam" id="PF00069">
    <property type="entry name" value="Pkinase"/>
    <property type="match status" value="1"/>
</dbReference>
<keyword evidence="6" id="KW-0067">ATP-binding</keyword>
<dbReference type="GO" id="GO:0032436">
    <property type="term" value="P:positive regulation of proteasomal ubiquitin-dependent protein catabolic process"/>
    <property type="evidence" value="ECO:0007669"/>
    <property type="project" value="TreeGrafter"/>
</dbReference>
<evidence type="ECO:0000313" key="10">
    <source>
        <dbReference type="WBParaSite" id="TCONS_00005085.p1"/>
    </source>
</evidence>
<evidence type="ECO:0000256" key="1">
    <source>
        <dbReference type="ARBA" id="ARBA00005527"/>
    </source>
</evidence>
<dbReference type="STRING" id="6248.A0A0K0E5I1"/>
<dbReference type="PANTHER" id="PTHR24057:SF18">
    <property type="entry name" value="SERINE_THREONINE-PROTEIN KINASE R03D7.5-RELATED"/>
    <property type="match status" value="1"/>
</dbReference>
<evidence type="ECO:0000256" key="3">
    <source>
        <dbReference type="ARBA" id="ARBA00022679"/>
    </source>
</evidence>
<evidence type="ECO:0000256" key="4">
    <source>
        <dbReference type="ARBA" id="ARBA00022741"/>
    </source>
</evidence>
<dbReference type="InterPro" id="IPR008271">
    <property type="entry name" value="Ser/Thr_kinase_AS"/>
</dbReference>
<reference evidence="9" key="1">
    <citation type="submission" date="2015-08" db="UniProtKB">
        <authorList>
            <consortium name="WormBaseParasite"/>
        </authorList>
    </citation>
    <scope>IDENTIFICATION</scope>
</reference>
<keyword evidence="2" id="KW-0723">Serine/threonine-protein kinase</keyword>
<evidence type="ECO:0000313" key="9">
    <source>
        <dbReference type="WBParaSite" id="SSTP_0000476600.1"/>
    </source>
</evidence>
<dbReference type="GO" id="GO:0030424">
    <property type="term" value="C:axon"/>
    <property type="evidence" value="ECO:0007669"/>
    <property type="project" value="TreeGrafter"/>
</dbReference>
<keyword evidence="5" id="KW-0418">Kinase</keyword>
<dbReference type="Gene3D" id="3.30.200.20">
    <property type="entry name" value="Phosphorylase Kinase, domain 1"/>
    <property type="match status" value="1"/>
</dbReference>
<dbReference type="PROSITE" id="PS00108">
    <property type="entry name" value="PROTEIN_KINASE_ST"/>
    <property type="match status" value="1"/>
</dbReference>
<protein>
    <submittedName>
        <fullName evidence="9 10">Protein kinase domain-containing protein</fullName>
    </submittedName>
</protein>
<evidence type="ECO:0000256" key="5">
    <source>
        <dbReference type="ARBA" id="ARBA00022777"/>
    </source>
</evidence>
<comment type="similarity">
    <text evidence="1">Belongs to the protein kinase superfamily. CMGC Ser/Thr protein kinase family. GSK-3 subfamily.</text>
</comment>
<dbReference type="InterPro" id="IPR011009">
    <property type="entry name" value="Kinase-like_dom_sf"/>
</dbReference>
<dbReference type="Gene3D" id="1.10.510.10">
    <property type="entry name" value="Transferase(Phosphotransferase) domain 1"/>
    <property type="match status" value="1"/>
</dbReference>
<dbReference type="InterPro" id="IPR050591">
    <property type="entry name" value="GSK-3"/>
</dbReference>
<name>A0A0K0E5I1_STRER</name>
<evidence type="ECO:0000259" key="7">
    <source>
        <dbReference type="PROSITE" id="PS50011"/>
    </source>
</evidence>
<dbReference type="GO" id="GO:0005634">
    <property type="term" value="C:nucleus"/>
    <property type="evidence" value="ECO:0007669"/>
    <property type="project" value="TreeGrafter"/>
</dbReference>
<dbReference type="GO" id="GO:0005524">
    <property type="term" value="F:ATP binding"/>
    <property type="evidence" value="ECO:0007669"/>
    <property type="project" value="UniProtKB-KW"/>
</dbReference>
<dbReference type="WBParaSite" id="SSTP_0000476600.1">
    <property type="protein sequence ID" value="SSTP_0000476600.1"/>
    <property type="gene ID" value="SSTP_0000476600"/>
</dbReference>
<dbReference type="FunFam" id="1.10.510.10:FF:000624">
    <property type="entry name" value="Mitogen-activated protein kinase"/>
    <property type="match status" value="1"/>
</dbReference>
<evidence type="ECO:0000256" key="2">
    <source>
        <dbReference type="ARBA" id="ARBA00022527"/>
    </source>
</evidence>
<dbReference type="InterPro" id="IPR000719">
    <property type="entry name" value="Prot_kinase_dom"/>
</dbReference>
<dbReference type="GO" id="GO:0070507">
    <property type="term" value="P:regulation of microtubule cytoskeleton organization"/>
    <property type="evidence" value="ECO:0007669"/>
    <property type="project" value="TreeGrafter"/>
</dbReference>
<keyword evidence="4" id="KW-0547">Nucleotide-binding</keyword>
<dbReference type="PROSITE" id="PS50011">
    <property type="entry name" value="PROTEIN_KINASE_DOM"/>
    <property type="match status" value="1"/>
</dbReference>
<accession>A0A0K0E5I1</accession>
<sequence length="406" mass="47099">MVTSHVTQKKTNNYNDTSKTPLSFKCFNLEIDKMEHVQIQNMHLISYGVFSNVYYGTIINPIKKQVAIKNTWVDKKCATGKNIIELDTVKELKILSLLRKGKHKNIIMLYYCYRIIPKHGNKRCISMIFEYMPSNLHQIILKNKKPLSDFDIKMYTWQLFRAQSYMEQLCIVHRDIKPQNILIDHVSGLLKLGDFGSSKLIKNGCKSISYNVTRYYRPPELLLGSQEYNTRVDVWSCGCVMGEMMKGNIFLRGRSSNDQLRIIYECLGTPSNEDIKIMKVDEEKKAILNNDEDMLNAMLVGNIKKKDDINPYQHLFSYDTNKELIKLLKDVLVYNPNKRLSGGKFLQNKVFRELFSKDAKRNDKPFTLLTKNDLFESIDGDIKCLQRTVDSATISLKIKSEVQNNV</sequence>
<dbReference type="SMART" id="SM00220">
    <property type="entry name" value="S_TKc"/>
    <property type="match status" value="1"/>
</dbReference>
<evidence type="ECO:0000313" key="8">
    <source>
        <dbReference type="Proteomes" id="UP000035681"/>
    </source>
</evidence>
<keyword evidence="3" id="KW-0808">Transferase</keyword>
<evidence type="ECO:0000256" key="6">
    <source>
        <dbReference type="ARBA" id="ARBA00022840"/>
    </source>
</evidence>
<dbReference type="Proteomes" id="UP000035681">
    <property type="component" value="Unplaced"/>
</dbReference>
<organism evidence="9">
    <name type="scientific">Strongyloides stercoralis</name>
    <name type="common">Threadworm</name>
    <dbReference type="NCBI Taxonomy" id="6248"/>
    <lineage>
        <taxon>Eukaryota</taxon>
        <taxon>Metazoa</taxon>
        <taxon>Ecdysozoa</taxon>
        <taxon>Nematoda</taxon>
        <taxon>Chromadorea</taxon>
        <taxon>Rhabditida</taxon>
        <taxon>Tylenchina</taxon>
        <taxon>Panagrolaimomorpha</taxon>
        <taxon>Strongyloidoidea</taxon>
        <taxon>Strongyloididae</taxon>
        <taxon>Strongyloides</taxon>
    </lineage>
</organism>
<dbReference type="PANTHER" id="PTHR24057">
    <property type="entry name" value="GLYCOGEN SYNTHASE KINASE-3 ALPHA"/>
    <property type="match status" value="1"/>
</dbReference>
<proteinExistence type="inferred from homology"/>
<keyword evidence="8" id="KW-1185">Reference proteome</keyword>
<dbReference type="SUPFAM" id="SSF56112">
    <property type="entry name" value="Protein kinase-like (PK-like)"/>
    <property type="match status" value="1"/>
</dbReference>
<dbReference type="GO" id="GO:0007165">
    <property type="term" value="P:signal transduction"/>
    <property type="evidence" value="ECO:0007669"/>
    <property type="project" value="TreeGrafter"/>
</dbReference>
<dbReference type="GO" id="GO:0004674">
    <property type="term" value="F:protein serine/threonine kinase activity"/>
    <property type="evidence" value="ECO:0007669"/>
    <property type="project" value="UniProtKB-KW"/>
</dbReference>
<feature type="domain" description="Protein kinase" evidence="7">
    <location>
        <begin position="39"/>
        <end position="351"/>
    </location>
</feature>
<dbReference type="GO" id="GO:0090090">
    <property type="term" value="P:negative regulation of canonical Wnt signaling pathway"/>
    <property type="evidence" value="ECO:0007669"/>
    <property type="project" value="TreeGrafter"/>
</dbReference>
<dbReference type="AlphaFoldDB" id="A0A0K0E5I1"/>